<dbReference type="CDD" id="cd05379">
    <property type="entry name" value="CAP_bacterial"/>
    <property type="match status" value="1"/>
</dbReference>
<dbReference type="Pfam" id="PF00188">
    <property type="entry name" value="CAP"/>
    <property type="match status" value="1"/>
</dbReference>
<organism evidence="2 3">
    <name type="scientific">Ramlibacter pallidus</name>
    <dbReference type="NCBI Taxonomy" id="2780087"/>
    <lineage>
        <taxon>Bacteria</taxon>
        <taxon>Pseudomonadati</taxon>
        <taxon>Pseudomonadota</taxon>
        <taxon>Betaproteobacteria</taxon>
        <taxon>Burkholderiales</taxon>
        <taxon>Comamonadaceae</taxon>
        <taxon>Ramlibacter</taxon>
    </lineage>
</organism>
<dbReference type="InterPro" id="IPR014044">
    <property type="entry name" value="CAP_dom"/>
</dbReference>
<gene>
    <name evidence="2" type="ORF">IM787_02535</name>
</gene>
<proteinExistence type="predicted"/>
<evidence type="ECO:0000313" key="2">
    <source>
        <dbReference type="EMBL" id="MBE7366437.1"/>
    </source>
</evidence>
<dbReference type="InterPro" id="IPR035940">
    <property type="entry name" value="CAP_sf"/>
</dbReference>
<dbReference type="PANTHER" id="PTHR31157:SF1">
    <property type="entry name" value="SCP DOMAIN-CONTAINING PROTEIN"/>
    <property type="match status" value="1"/>
</dbReference>
<dbReference type="RefSeq" id="WP_193675051.1">
    <property type="nucleotide sequence ID" value="NZ_JADDIV010000001.1"/>
</dbReference>
<reference evidence="2 3" key="1">
    <citation type="submission" date="2020-10" db="EMBL/GenBank/DDBJ databases">
        <title>Ramlibacter sp. HM2 16S ribosomal RNA gene Genome sequencing and assembly.</title>
        <authorList>
            <person name="Kang M."/>
        </authorList>
    </citation>
    <scope>NUCLEOTIDE SEQUENCE [LARGE SCALE GENOMIC DNA]</scope>
    <source>
        <strain evidence="2 3">HM2</strain>
    </source>
</reference>
<name>A0ABR9S069_9BURK</name>
<evidence type="ECO:0000313" key="3">
    <source>
        <dbReference type="Proteomes" id="UP000806285"/>
    </source>
</evidence>
<dbReference type="Proteomes" id="UP000806285">
    <property type="component" value="Unassembled WGS sequence"/>
</dbReference>
<accession>A0ABR9S069</accession>
<dbReference type="PROSITE" id="PS51257">
    <property type="entry name" value="PROKAR_LIPOPROTEIN"/>
    <property type="match status" value="1"/>
</dbReference>
<comment type="caution">
    <text evidence="2">The sequence shown here is derived from an EMBL/GenBank/DDBJ whole genome shotgun (WGS) entry which is preliminary data.</text>
</comment>
<protein>
    <submittedName>
        <fullName evidence="2">CAP domain-containing protein</fullName>
    </submittedName>
</protein>
<dbReference type="EMBL" id="JADDIV010000001">
    <property type="protein sequence ID" value="MBE7366437.1"/>
    <property type="molecule type" value="Genomic_DNA"/>
</dbReference>
<sequence length="186" mass="20228">MHRRLAILCLVMTLSACGERPAPQPVAAPAAPDTRAMGAGPAMASCGIRALPEEVLRRVNEVRARGQRCGTRRMAPAPALRWDPALFSAASGHSLDMAKRNYFAHRTPEGVDISQRVSNSRYPWKSVGENLAAGDTSVAEVVQGWVASPEHCENLMDPRYVDMGVACVAQPGTEWGTYWTMVLARR</sequence>
<dbReference type="Gene3D" id="3.40.33.10">
    <property type="entry name" value="CAP"/>
    <property type="match status" value="1"/>
</dbReference>
<evidence type="ECO:0000259" key="1">
    <source>
        <dbReference type="Pfam" id="PF00188"/>
    </source>
</evidence>
<dbReference type="SUPFAM" id="SSF55797">
    <property type="entry name" value="PR-1-like"/>
    <property type="match status" value="1"/>
</dbReference>
<feature type="domain" description="SCP" evidence="1">
    <location>
        <begin position="56"/>
        <end position="181"/>
    </location>
</feature>
<keyword evidence="3" id="KW-1185">Reference proteome</keyword>
<dbReference type="PANTHER" id="PTHR31157">
    <property type="entry name" value="SCP DOMAIN-CONTAINING PROTEIN"/>
    <property type="match status" value="1"/>
</dbReference>